<dbReference type="Gene3D" id="1.20.20.10">
    <property type="entry name" value="F1F0 ATP synthase subunit C"/>
    <property type="match status" value="1"/>
</dbReference>
<evidence type="ECO:0000256" key="1">
    <source>
        <dbReference type="ARBA" id="ARBA00004141"/>
    </source>
</evidence>
<evidence type="ECO:0000256" key="6">
    <source>
        <dbReference type="ARBA" id="ARBA00022781"/>
    </source>
</evidence>
<dbReference type="InterPro" id="IPR038662">
    <property type="entry name" value="ATP_synth_F0_csu_sf"/>
</dbReference>
<keyword evidence="9 13" id="KW-0446">Lipid-binding</keyword>
<dbReference type="Proteomes" id="UP000469325">
    <property type="component" value="Unassembled WGS sequence"/>
</dbReference>
<evidence type="ECO:0000256" key="4">
    <source>
        <dbReference type="ARBA" id="ARBA00022547"/>
    </source>
</evidence>
<evidence type="ECO:0000256" key="8">
    <source>
        <dbReference type="ARBA" id="ARBA00023065"/>
    </source>
</evidence>
<comment type="similarity">
    <text evidence="2 13">Belongs to the ATPase C chain family.</text>
</comment>
<dbReference type="NCBIfam" id="TIGR01260">
    <property type="entry name" value="ATP_synt_c"/>
    <property type="match status" value="1"/>
</dbReference>
<evidence type="ECO:0000256" key="5">
    <source>
        <dbReference type="ARBA" id="ARBA00022692"/>
    </source>
</evidence>
<dbReference type="CDD" id="cd18121">
    <property type="entry name" value="ATP-synt_Fo_c"/>
    <property type="match status" value="1"/>
</dbReference>
<evidence type="ECO:0000256" key="3">
    <source>
        <dbReference type="ARBA" id="ARBA00022448"/>
    </source>
</evidence>
<dbReference type="InterPro" id="IPR005953">
    <property type="entry name" value="ATP_synth_csu_bac/chlpt"/>
</dbReference>
<dbReference type="Pfam" id="PF00137">
    <property type="entry name" value="ATP-synt_C"/>
    <property type="match status" value="1"/>
</dbReference>
<keyword evidence="16" id="KW-1185">Reference proteome</keyword>
<dbReference type="PROSITE" id="PS00605">
    <property type="entry name" value="ATPASE_C"/>
    <property type="match status" value="1"/>
</dbReference>
<keyword evidence="13" id="KW-1003">Cell membrane</keyword>
<dbReference type="GO" id="GO:0008289">
    <property type="term" value="F:lipid binding"/>
    <property type="evidence" value="ECO:0007669"/>
    <property type="project" value="UniProtKB-KW"/>
</dbReference>
<keyword evidence="4 13" id="KW-0138">CF(0)</keyword>
<name>A0A6N7XPU8_9ACTN</name>
<dbReference type="SUPFAM" id="SSF81333">
    <property type="entry name" value="F1F0 ATP synthase subunit C"/>
    <property type="match status" value="1"/>
</dbReference>
<keyword evidence="6 13" id="KW-0375">Hydrogen ion transport</keyword>
<protein>
    <recommendedName>
        <fullName evidence="13">ATP synthase subunit c</fullName>
    </recommendedName>
    <alternativeName>
        <fullName evidence="13">ATP synthase F(0) sector subunit c</fullName>
    </alternativeName>
    <alternativeName>
        <fullName evidence="13">F-type ATPase subunit c</fullName>
        <shortName evidence="13">F-ATPase subunit c</shortName>
    </alternativeName>
    <alternativeName>
        <fullName evidence="13">Lipid-binding protein</fullName>
    </alternativeName>
</protein>
<dbReference type="AlphaFoldDB" id="A0A6N7XPU8"/>
<dbReference type="GO" id="GO:0046933">
    <property type="term" value="F:proton-transporting ATP synthase activity, rotational mechanism"/>
    <property type="evidence" value="ECO:0007669"/>
    <property type="project" value="UniProtKB-UniRule"/>
</dbReference>
<keyword evidence="5 13" id="KW-0812">Transmembrane</keyword>
<reference evidence="15 16" key="1">
    <citation type="submission" date="2019-08" db="EMBL/GenBank/DDBJ databases">
        <title>In-depth cultivation of the pig gut microbiome towards novel bacterial diversity and tailored functional studies.</title>
        <authorList>
            <person name="Wylensek D."/>
            <person name="Hitch T.C.A."/>
            <person name="Clavel T."/>
        </authorList>
    </citation>
    <scope>NUCLEOTIDE SEQUENCE [LARGE SCALE GENOMIC DNA]</scope>
    <source>
        <strain evidence="15 16">CA-Schmier-601-WT-1</strain>
    </source>
</reference>
<accession>A0A6N7XPU8</accession>
<feature type="transmembrane region" description="Helical" evidence="13">
    <location>
        <begin position="38"/>
        <end position="63"/>
    </location>
</feature>
<comment type="function">
    <text evidence="12 13">F(1)F(0) ATP synthase produces ATP from ADP in the presence of a proton or sodium gradient. F-type ATPases consist of two structural domains, F(1) containing the extramembraneous catalytic core and F(0) containing the membrane proton channel, linked together by a central stalk and a peripheral stalk. During catalysis, ATP synthesis in the catalytic domain of F(1) is coupled via a rotary mechanism of the central stalk subunits to proton translocation.</text>
</comment>
<dbReference type="EMBL" id="VUNC01000001">
    <property type="protein sequence ID" value="MST71521.1"/>
    <property type="molecule type" value="Genomic_DNA"/>
</dbReference>
<evidence type="ECO:0000256" key="7">
    <source>
        <dbReference type="ARBA" id="ARBA00022989"/>
    </source>
</evidence>
<comment type="function">
    <text evidence="13">Key component of the F(0) channel; it plays a direct role in translocation across the membrane. A homomeric c-ring of between 10-14 subunits forms the central stalk rotor element with the F(1) delta and epsilon subunits.</text>
</comment>
<evidence type="ECO:0000313" key="16">
    <source>
        <dbReference type="Proteomes" id="UP000469325"/>
    </source>
</evidence>
<dbReference type="GO" id="GO:0033177">
    <property type="term" value="C:proton-transporting two-sector ATPase complex, proton-transporting domain"/>
    <property type="evidence" value="ECO:0007669"/>
    <property type="project" value="InterPro"/>
</dbReference>
<comment type="caution">
    <text evidence="15">The sequence shown here is derived from an EMBL/GenBank/DDBJ whole genome shotgun (WGS) entry which is preliminary data.</text>
</comment>
<evidence type="ECO:0000256" key="10">
    <source>
        <dbReference type="ARBA" id="ARBA00023136"/>
    </source>
</evidence>
<dbReference type="InterPro" id="IPR035921">
    <property type="entry name" value="F/V-ATP_Csub_sf"/>
</dbReference>
<dbReference type="HAMAP" id="MF_01396">
    <property type="entry name" value="ATP_synth_c_bact"/>
    <property type="match status" value="1"/>
</dbReference>
<keyword evidence="7 13" id="KW-1133">Transmembrane helix</keyword>
<evidence type="ECO:0000256" key="9">
    <source>
        <dbReference type="ARBA" id="ARBA00023121"/>
    </source>
</evidence>
<dbReference type="GO" id="GO:0005886">
    <property type="term" value="C:plasma membrane"/>
    <property type="evidence" value="ECO:0007669"/>
    <property type="project" value="UniProtKB-SubCell"/>
</dbReference>
<feature type="site" description="Reversibly protonated during proton transport" evidence="13">
    <location>
        <position position="50"/>
    </location>
</feature>
<dbReference type="RefSeq" id="WP_091005940.1">
    <property type="nucleotide sequence ID" value="NZ_VUNC01000001.1"/>
</dbReference>
<keyword evidence="8 13" id="KW-0406">Ion transport</keyword>
<dbReference type="InterPro" id="IPR002379">
    <property type="entry name" value="ATPase_proteolipid_c-like_dom"/>
</dbReference>
<dbReference type="GO" id="GO:0045259">
    <property type="term" value="C:proton-transporting ATP synthase complex"/>
    <property type="evidence" value="ECO:0007669"/>
    <property type="project" value="UniProtKB-KW"/>
</dbReference>
<evidence type="ECO:0000256" key="2">
    <source>
        <dbReference type="ARBA" id="ARBA00006704"/>
    </source>
</evidence>
<evidence type="ECO:0000313" key="15">
    <source>
        <dbReference type="EMBL" id="MST71521.1"/>
    </source>
</evidence>
<keyword evidence="10 13" id="KW-0472">Membrane</keyword>
<evidence type="ECO:0000256" key="12">
    <source>
        <dbReference type="ARBA" id="ARBA00025198"/>
    </source>
</evidence>
<dbReference type="PRINTS" id="PR00124">
    <property type="entry name" value="ATPASEC"/>
</dbReference>
<keyword evidence="11 13" id="KW-0066">ATP synthesis</keyword>
<proteinExistence type="inferred from homology"/>
<feature type="transmembrane region" description="Helical" evidence="13">
    <location>
        <begin position="6"/>
        <end position="26"/>
    </location>
</feature>
<sequence>MGVIGYGLGVIGAGIGIGLAAYGATTSMARQPEVQGRLFTVFILGSAFVEALALIGFVVTLIAS</sequence>
<evidence type="ECO:0000256" key="11">
    <source>
        <dbReference type="ARBA" id="ARBA00023310"/>
    </source>
</evidence>
<organism evidence="15 16">
    <name type="scientific">Olsenella porci</name>
    <dbReference type="NCBI Taxonomy" id="2652279"/>
    <lineage>
        <taxon>Bacteria</taxon>
        <taxon>Bacillati</taxon>
        <taxon>Actinomycetota</taxon>
        <taxon>Coriobacteriia</taxon>
        <taxon>Coriobacteriales</taxon>
        <taxon>Atopobiaceae</taxon>
        <taxon>Olsenella</taxon>
    </lineage>
</organism>
<feature type="domain" description="V-ATPase proteolipid subunit C-like" evidence="14">
    <location>
        <begin position="4"/>
        <end position="62"/>
    </location>
</feature>
<comment type="subcellular location">
    <subcellularLocation>
        <location evidence="13">Cell membrane</location>
        <topology evidence="13">Multi-pass membrane protein</topology>
    </subcellularLocation>
    <subcellularLocation>
        <location evidence="1">Membrane</location>
        <topology evidence="1">Multi-pass membrane protein</topology>
    </subcellularLocation>
</comment>
<gene>
    <name evidence="13 15" type="primary">atpE</name>
    <name evidence="15" type="ORF">FYJ68_00055</name>
</gene>
<dbReference type="InterPro" id="IPR020537">
    <property type="entry name" value="ATP_synth_F0_csu_DDCD_BS"/>
</dbReference>
<evidence type="ECO:0000256" key="13">
    <source>
        <dbReference type="HAMAP-Rule" id="MF_01396"/>
    </source>
</evidence>
<keyword evidence="3 13" id="KW-0813">Transport</keyword>
<dbReference type="InterPro" id="IPR000454">
    <property type="entry name" value="ATP_synth_F0_csu"/>
</dbReference>
<evidence type="ECO:0000259" key="14">
    <source>
        <dbReference type="Pfam" id="PF00137"/>
    </source>
</evidence>